<dbReference type="SUPFAM" id="SSF55729">
    <property type="entry name" value="Acyl-CoA N-acyltransferases (Nat)"/>
    <property type="match status" value="1"/>
</dbReference>
<feature type="domain" description="N-acetyltransferase" evidence="1">
    <location>
        <begin position="34"/>
        <end position="202"/>
    </location>
</feature>
<dbReference type="Gene3D" id="3.40.630.30">
    <property type="match status" value="1"/>
</dbReference>
<dbReference type="GO" id="GO:0008999">
    <property type="term" value="F:protein-N-terminal-alanine acetyltransferase activity"/>
    <property type="evidence" value="ECO:0007669"/>
    <property type="project" value="TreeGrafter"/>
</dbReference>
<dbReference type="PROSITE" id="PS51186">
    <property type="entry name" value="GNAT"/>
    <property type="match status" value="1"/>
</dbReference>
<organism evidence="2 3">
    <name type="scientific">Hartmannibacter diazotrophicus</name>
    <dbReference type="NCBI Taxonomy" id="1482074"/>
    <lineage>
        <taxon>Bacteria</taxon>
        <taxon>Pseudomonadati</taxon>
        <taxon>Pseudomonadota</taxon>
        <taxon>Alphaproteobacteria</taxon>
        <taxon>Hyphomicrobiales</taxon>
        <taxon>Pleomorphomonadaceae</taxon>
        <taxon>Hartmannibacter</taxon>
    </lineage>
</organism>
<protein>
    <submittedName>
        <fullName evidence="2">Ribosomal-protein-L7/L12-serine acetyltransferase</fullName>
    </submittedName>
</protein>
<dbReference type="KEGG" id="hdi:HDIA_1311"/>
<proteinExistence type="predicted"/>
<dbReference type="InterPro" id="IPR051908">
    <property type="entry name" value="Ribosomal_N-acetyltransferase"/>
</dbReference>
<dbReference type="Proteomes" id="UP000223606">
    <property type="component" value="Chromosome 1"/>
</dbReference>
<dbReference type="Pfam" id="PF13302">
    <property type="entry name" value="Acetyltransf_3"/>
    <property type="match status" value="1"/>
</dbReference>
<dbReference type="PANTHER" id="PTHR43441">
    <property type="entry name" value="RIBOSOMAL-PROTEIN-SERINE ACETYLTRANSFERASE"/>
    <property type="match status" value="1"/>
</dbReference>
<keyword evidence="3" id="KW-1185">Reference proteome</keyword>
<evidence type="ECO:0000259" key="1">
    <source>
        <dbReference type="PROSITE" id="PS51186"/>
    </source>
</evidence>
<evidence type="ECO:0000313" key="3">
    <source>
        <dbReference type="Proteomes" id="UP000223606"/>
    </source>
</evidence>
<gene>
    <name evidence="2" type="ORF">HDIA_1311</name>
</gene>
<dbReference type="InterPro" id="IPR016181">
    <property type="entry name" value="Acyl_CoA_acyltransferase"/>
</dbReference>
<name>A0A2C9D3H5_9HYPH</name>
<accession>A0A2C9D3H5</accession>
<dbReference type="FunFam" id="3.40.630.30:FF:000047">
    <property type="entry name" value="Acetyltransferase, GNAT family"/>
    <property type="match status" value="1"/>
</dbReference>
<dbReference type="AlphaFoldDB" id="A0A2C9D3H5"/>
<dbReference type="InterPro" id="IPR000182">
    <property type="entry name" value="GNAT_dom"/>
</dbReference>
<dbReference type="RefSeq" id="WP_245884187.1">
    <property type="nucleotide sequence ID" value="NZ_LT960614.1"/>
</dbReference>
<keyword evidence="2" id="KW-0808">Transferase</keyword>
<sequence length="235" mass="26542">MTMANEFGLPVGEALPDWKPAERPPGTPMEGRLVRIERLNAAAHGPSLFDAFALDRSGRNWTYMTVGPFPERDGFDAWLATAETSADPMFHAIVDKASGDAVGIASYLRIDPSVGVIEVGFLSFSPRLQCTPHSTEAMYLMMARVFDELGYRRYEWKCDDLNAASRKAADRLGFSYEGTFRQATMYKGRNRDTAWYSILDREWPRLKAAFEAWLAPENFDADGRQIQSLKRLRRG</sequence>
<dbReference type="GO" id="GO:1990189">
    <property type="term" value="F:protein N-terminal-serine acetyltransferase activity"/>
    <property type="evidence" value="ECO:0007669"/>
    <property type="project" value="TreeGrafter"/>
</dbReference>
<reference evidence="3" key="1">
    <citation type="submission" date="2017-09" db="EMBL/GenBank/DDBJ databases">
        <title>Genome sequence of Nannocystis excedens DSM 71.</title>
        <authorList>
            <person name="Blom J."/>
        </authorList>
    </citation>
    <scope>NUCLEOTIDE SEQUENCE [LARGE SCALE GENOMIC DNA]</scope>
    <source>
        <strain evidence="3">type strain: E19</strain>
    </source>
</reference>
<evidence type="ECO:0000313" key="2">
    <source>
        <dbReference type="EMBL" id="SON54852.1"/>
    </source>
</evidence>
<dbReference type="PANTHER" id="PTHR43441:SF2">
    <property type="entry name" value="FAMILY ACETYLTRANSFERASE, PUTATIVE (AFU_ORTHOLOGUE AFUA_7G00850)-RELATED"/>
    <property type="match status" value="1"/>
</dbReference>
<dbReference type="EMBL" id="LT960614">
    <property type="protein sequence ID" value="SON54852.1"/>
    <property type="molecule type" value="Genomic_DNA"/>
</dbReference>